<dbReference type="EMBL" id="HBGD01003801">
    <property type="protein sequence ID" value="CAD9079868.1"/>
    <property type="molecule type" value="Transcribed_RNA"/>
</dbReference>
<dbReference type="AlphaFoldDB" id="A0A7S1KNK3"/>
<evidence type="ECO:0000313" key="4">
    <source>
        <dbReference type="EMBL" id="CAD9079868.1"/>
    </source>
</evidence>
<sequence length="419" mass="46841">MTPPNTKLFTSSDPLPPPPPPSAPVASTQHSSSTTGGASMPATPSLVSHSNAPITTTTTTTTTVYIDTQLDPSQITESLQTLQPAPPLTPLQPAQNPQNPNLYVLEIPKESYLSLQSILHHQFGTTKVKFYTSRDVEMFYEGKLNSLYVENVHDAFEEDDVRMLFEPLGEITHVKVFDPKAEAQNDHVDSTQKEQKDSTQSTSAPQNPKSNSQKSQSLHSRRWAIVTYAREEDAKRALLKINNLSLGCGVKMHVGLWNDHLAAYITEYMDTYQKLTYDEQKKHYMKIQKSRIAQLGGAGGGHHGAHGGGMQRRDKAGMGTRTNRPTPNMLLLHMFDPAMEQGNEGWEDEIIATVREKSSKFGQVEDCYLLPDNKGRVYVRFNDKAAAQQAVQNLNRIWFGDRQIIARFVDDAEIYNSKR</sequence>
<feature type="region of interest" description="Disordered" evidence="2">
    <location>
        <begin position="1"/>
        <end position="54"/>
    </location>
</feature>
<dbReference type="InterPro" id="IPR000504">
    <property type="entry name" value="RRM_dom"/>
</dbReference>
<dbReference type="PROSITE" id="PS50102">
    <property type="entry name" value="RRM"/>
    <property type="match status" value="2"/>
</dbReference>
<dbReference type="GO" id="GO:0003723">
    <property type="term" value="F:RNA binding"/>
    <property type="evidence" value="ECO:0007669"/>
    <property type="project" value="UniProtKB-UniRule"/>
</dbReference>
<feature type="region of interest" description="Disordered" evidence="2">
    <location>
        <begin position="183"/>
        <end position="218"/>
    </location>
</feature>
<evidence type="ECO:0000256" key="1">
    <source>
        <dbReference type="PROSITE-ProRule" id="PRU00176"/>
    </source>
</evidence>
<feature type="domain" description="RRM" evidence="3">
    <location>
        <begin position="145"/>
        <end position="259"/>
    </location>
</feature>
<dbReference type="InterPro" id="IPR006509">
    <property type="entry name" value="RBM39_SF"/>
</dbReference>
<feature type="compositionally biased region" description="Polar residues" evidence="2">
    <location>
        <begin position="45"/>
        <end position="54"/>
    </location>
</feature>
<feature type="compositionally biased region" description="Pro residues" evidence="2">
    <location>
        <begin position="14"/>
        <end position="23"/>
    </location>
</feature>
<proteinExistence type="predicted"/>
<reference evidence="4" key="1">
    <citation type="submission" date="2021-01" db="EMBL/GenBank/DDBJ databases">
        <authorList>
            <person name="Corre E."/>
            <person name="Pelletier E."/>
            <person name="Niang G."/>
            <person name="Scheremetjew M."/>
            <person name="Finn R."/>
            <person name="Kale V."/>
            <person name="Holt S."/>
            <person name="Cochrane G."/>
            <person name="Meng A."/>
            <person name="Brown T."/>
            <person name="Cohen L."/>
        </authorList>
    </citation>
    <scope>NUCLEOTIDE SEQUENCE</scope>
    <source>
        <strain evidence="4">WS</strain>
    </source>
</reference>
<evidence type="ECO:0000256" key="2">
    <source>
        <dbReference type="SAM" id="MobiDB-lite"/>
    </source>
</evidence>
<dbReference type="InterPro" id="IPR035979">
    <property type="entry name" value="RBD_domain_sf"/>
</dbReference>
<dbReference type="GO" id="GO:0006397">
    <property type="term" value="P:mRNA processing"/>
    <property type="evidence" value="ECO:0007669"/>
    <property type="project" value="InterPro"/>
</dbReference>
<protein>
    <recommendedName>
        <fullName evidence="3">RRM domain-containing protein</fullName>
    </recommendedName>
</protein>
<gene>
    <name evidence="4" type="ORF">PCOS0759_LOCUS3108</name>
</gene>
<accession>A0A7S1KNK3</accession>
<dbReference type="SUPFAM" id="SSF54928">
    <property type="entry name" value="RNA-binding domain, RBD"/>
    <property type="match status" value="2"/>
</dbReference>
<keyword evidence="1" id="KW-0694">RNA-binding</keyword>
<feature type="domain" description="RRM" evidence="3">
    <location>
        <begin position="328"/>
        <end position="411"/>
    </location>
</feature>
<evidence type="ECO:0000259" key="3">
    <source>
        <dbReference type="PROSITE" id="PS50102"/>
    </source>
</evidence>
<feature type="compositionally biased region" description="Gly residues" evidence="2">
    <location>
        <begin position="296"/>
        <end position="310"/>
    </location>
</feature>
<name>A0A7S1KNK3_9EUKA</name>
<dbReference type="SMART" id="SM00360">
    <property type="entry name" value="RRM"/>
    <property type="match status" value="2"/>
</dbReference>
<feature type="compositionally biased region" description="Polar residues" evidence="2">
    <location>
        <begin position="28"/>
        <end position="37"/>
    </location>
</feature>
<organism evidence="4">
    <name type="scientific">Percolomonas cosmopolitus</name>
    <dbReference type="NCBI Taxonomy" id="63605"/>
    <lineage>
        <taxon>Eukaryota</taxon>
        <taxon>Discoba</taxon>
        <taxon>Heterolobosea</taxon>
        <taxon>Tetramitia</taxon>
        <taxon>Eutetramitia</taxon>
        <taxon>Percolomonadidae</taxon>
        <taxon>Percolomonas</taxon>
    </lineage>
</organism>
<dbReference type="Pfam" id="PF00076">
    <property type="entry name" value="RRM_1"/>
    <property type="match status" value="1"/>
</dbReference>
<dbReference type="Gene3D" id="3.30.70.330">
    <property type="match status" value="2"/>
</dbReference>
<feature type="compositionally biased region" description="Basic and acidic residues" evidence="2">
    <location>
        <begin position="183"/>
        <end position="197"/>
    </location>
</feature>
<feature type="compositionally biased region" description="Low complexity" evidence="2">
    <location>
        <begin position="205"/>
        <end position="217"/>
    </location>
</feature>
<dbReference type="InterPro" id="IPR012677">
    <property type="entry name" value="Nucleotide-bd_a/b_plait_sf"/>
</dbReference>
<feature type="region of interest" description="Disordered" evidence="2">
    <location>
        <begin position="295"/>
        <end position="323"/>
    </location>
</feature>
<feature type="compositionally biased region" description="Polar residues" evidence="2">
    <location>
        <begin position="1"/>
        <end position="10"/>
    </location>
</feature>
<dbReference type="GO" id="GO:0005634">
    <property type="term" value="C:nucleus"/>
    <property type="evidence" value="ECO:0007669"/>
    <property type="project" value="InterPro"/>
</dbReference>
<dbReference type="PANTHER" id="PTHR48036">
    <property type="entry name" value="SPLICING FACTOR (PAD-1), PUTATIVE (AFU_ORTHOLOGUE AFUA_1G15810)-RELATED"/>
    <property type="match status" value="1"/>
</dbReference>
<dbReference type="CDD" id="cd12285">
    <property type="entry name" value="RRM3_RBM39_like"/>
    <property type="match status" value="1"/>
</dbReference>